<dbReference type="FunFam" id="3.50.50.60:FF:000412">
    <property type="entry name" value="Methylenetetrahydrofolate--tRNA-(uracil-5-)-methyltransferase TrmFO"/>
    <property type="match status" value="1"/>
</dbReference>
<keyword evidence="4 10" id="KW-0285">Flavoprotein</keyword>
<evidence type="ECO:0000313" key="13">
    <source>
        <dbReference type="Proteomes" id="UP000058636"/>
    </source>
</evidence>
<feature type="domain" description="MnmG N-terminal" evidence="11">
    <location>
        <begin position="3"/>
        <end position="364"/>
    </location>
</feature>
<evidence type="ECO:0000256" key="1">
    <source>
        <dbReference type="ARBA" id="ARBA00001974"/>
    </source>
</evidence>
<dbReference type="NCBIfam" id="NF003739">
    <property type="entry name" value="PRK05335.1"/>
    <property type="match status" value="1"/>
</dbReference>
<dbReference type="InterPro" id="IPR004417">
    <property type="entry name" value="TrmFO"/>
</dbReference>
<evidence type="ECO:0000256" key="2">
    <source>
        <dbReference type="ARBA" id="ARBA00022490"/>
    </source>
</evidence>
<evidence type="ECO:0000256" key="6">
    <source>
        <dbReference type="ARBA" id="ARBA00022694"/>
    </source>
</evidence>
<dbReference type="PATRIC" id="fig|93930.3.peg.181"/>
<evidence type="ECO:0000256" key="8">
    <source>
        <dbReference type="ARBA" id="ARBA00022857"/>
    </source>
</evidence>
<evidence type="ECO:0000256" key="9">
    <source>
        <dbReference type="ARBA" id="ARBA00023027"/>
    </source>
</evidence>
<keyword evidence="9 10" id="KW-0520">NAD</keyword>
<accession>A0A101EPX0</accession>
<evidence type="ECO:0000313" key="12">
    <source>
        <dbReference type="EMBL" id="KUK22728.1"/>
    </source>
</evidence>
<dbReference type="GO" id="GO:0050660">
    <property type="term" value="F:flavin adenine dinucleotide binding"/>
    <property type="evidence" value="ECO:0007669"/>
    <property type="project" value="UniProtKB-UniRule"/>
</dbReference>
<dbReference type="NCBIfam" id="TIGR00137">
    <property type="entry name" value="gid_trmFO"/>
    <property type="match status" value="1"/>
</dbReference>
<evidence type="ECO:0000259" key="11">
    <source>
        <dbReference type="Pfam" id="PF01134"/>
    </source>
</evidence>
<dbReference type="GO" id="GO:0002098">
    <property type="term" value="P:tRNA wobble uridine modification"/>
    <property type="evidence" value="ECO:0007669"/>
    <property type="project" value="TreeGrafter"/>
</dbReference>
<keyword evidence="8 10" id="KW-0521">NADP</keyword>
<keyword evidence="5 10" id="KW-0808">Transferase</keyword>
<dbReference type="GO" id="GO:0030488">
    <property type="term" value="P:tRNA methylation"/>
    <property type="evidence" value="ECO:0007669"/>
    <property type="project" value="TreeGrafter"/>
</dbReference>
<comment type="catalytic activity">
    <reaction evidence="10">
        <text>uridine(54) in tRNA + (6R)-5,10-methylene-5,6,7,8-tetrahydrofolate + NADPH + H(+) = 5-methyluridine(54) in tRNA + (6S)-5,6,7,8-tetrahydrofolate + NADP(+)</text>
        <dbReference type="Rhea" id="RHEA:62372"/>
        <dbReference type="Rhea" id="RHEA-COMP:10167"/>
        <dbReference type="Rhea" id="RHEA-COMP:10193"/>
        <dbReference type="ChEBI" id="CHEBI:15378"/>
        <dbReference type="ChEBI" id="CHEBI:15636"/>
        <dbReference type="ChEBI" id="CHEBI:57453"/>
        <dbReference type="ChEBI" id="CHEBI:57783"/>
        <dbReference type="ChEBI" id="CHEBI:58349"/>
        <dbReference type="ChEBI" id="CHEBI:65315"/>
        <dbReference type="ChEBI" id="CHEBI:74447"/>
        <dbReference type="EC" id="2.1.1.74"/>
    </reaction>
</comment>
<dbReference type="InterPro" id="IPR036188">
    <property type="entry name" value="FAD/NAD-bd_sf"/>
</dbReference>
<keyword evidence="6 10" id="KW-0819">tRNA processing</keyword>
<protein>
    <recommendedName>
        <fullName evidence="10">Methylenetetrahydrofolate--tRNA-(uracil-5-)-methyltransferase TrmFO</fullName>
        <ecNumber evidence="10">2.1.1.74</ecNumber>
    </recommendedName>
    <alternativeName>
        <fullName evidence="10">Folate-dependent tRNA (uracil-5-)-methyltransferase</fullName>
    </alternativeName>
    <alternativeName>
        <fullName evidence="10">Folate-dependent tRNA(M-5-U54)-methyltransferase</fullName>
    </alternativeName>
</protein>
<evidence type="ECO:0000256" key="3">
    <source>
        <dbReference type="ARBA" id="ARBA00022603"/>
    </source>
</evidence>
<reference evidence="12 13" key="1">
    <citation type="journal article" date="2015" name="MBio">
        <title>Genome-Resolved Metagenomic Analysis Reveals Roles for Candidate Phyla and Other Microbial Community Members in Biogeochemical Transformations in Oil Reservoirs.</title>
        <authorList>
            <person name="Hu P."/>
            <person name="Tom L."/>
            <person name="Singh A."/>
            <person name="Thomas B.C."/>
            <person name="Baker B.J."/>
            <person name="Piceno Y.M."/>
            <person name="Andersen G.L."/>
            <person name="Banfield J.F."/>
        </authorList>
    </citation>
    <scope>NUCLEOTIDE SEQUENCE [LARGE SCALE GENOMIC DNA]</scope>
    <source>
        <strain evidence="12">46_26</strain>
    </source>
</reference>
<dbReference type="SUPFAM" id="SSF51905">
    <property type="entry name" value="FAD/NAD(P)-binding domain"/>
    <property type="match status" value="1"/>
</dbReference>
<comment type="similarity">
    <text evidence="10">Belongs to the MnmG family. TrmFO subfamily.</text>
</comment>
<evidence type="ECO:0000256" key="10">
    <source>
        <dbReference type="HAMAP-Rule" id="MF_01037"/>
    </source>
</evidence>
<dbReference type="FunFam" id="3.50.50.60:FF:000359">
    <property type="entry name" value="Methylenetetrahydrofolate--tRNA-(uracil-5-)-methyltransferase TrmFO"/>
    <property type="match status" value="1"/>
</dbReference>
<dbReference type="Pfam" id="PF01134">
    <property type="entry name" value="GIDA"/>
    <property type="match status" value="1"/>
</dbReference>
<sequence length="435" mass="49747">MIVNVIGAGLAGSEVTYNLGKRGIRVRLFEMRPKKMTEVHKTGYFAELVCSNSLKSEDITNAEGLLKAEMRLMGSITLEAAEKARVPSGKALAVDRNIFAKEVTEAVESLESVEIIREEVTEFDPEEGIWVVATGPATSDGLFSFLRNLLGDDFLFFFDAVSPIVTFESIDMERAFWGDRFGKGKDYINCPLTKEEYEEFWKALVEAEVIEMEDFDRKLLFERCQPIEEIARSGKDALRYGPLRPTGLVDPRTGKEPYAVIQLRREDKEGRFYSLVGFQTRLKWSEQKRVLRKIPCLRNAEIVRYGVMHRNVYINSPKLLDIFFRLKKHPNIFFAGQITGVEGYMESAASGIYVAYNVHRILKGLSPLKLPEETMMGALFSYIIEKVEGDLKPMYANFGLLPPLKVRVKDKFEKRKKLAERAIETMKKFLEENPW</sequence>
<proteinExistence type="inferred from homology"/>
<dbReference type="PANTHER" id="PTHR11806">
    <property type="entry name" value="GLUCOSE INHIBITED DIVISION PROTEIN A"/>
    <property type="match status" value="1"/>
</dbReference>
<dbReference type="EMBL" id="LGFG01000102">
    <property type="protein sequence ID" value="KUK22728.1"/>
    <property type="molecule type" value="Genomic_DNA"/>
</dbReference>
<dbReference type="Gene3D" id="3.50.50.60">
    <property type="entry name" value="FAD/NAD(P)-binding domain"/>
    <property type="match status" value="2"/>
</dbReference>
<dbReference type="AlphaFoldDB" id="A0A101EPX0"/>
<evidence type="ECO:0000256" key="5">
    <source>
        <dbReference type="ARBA" id="ARBA00022679"/>
    </source>
</evidence>
<dbReference type="InterPro" id="IPR002218">
    <property type="entry name" value="MnmG-rel"/>
</dbReference>
<evidence type="ECO:0000256" key="4">
    <source>
        <dbReference type="ARBA" id="ARBA00022630"/>
    </source>
</evidence>
<comment type="caution">
    <text evidence="12">The sequence shown here is derived from an EMBL/GenBank/DDBJ whole genome shotgun (WGS) entry which is preliminary data.</text>
</comment>
<dbReference type="GO" id="GO:0047151">
    <property type="term" value="F:tRNA (uracil(54)-C5)-methyltransferase activity, 5,10-methylenetetrahydrofolate-dependent"/>
    <property type="evidence" value="ECO:0007669"/>
    <property type="project" value="UniProtKB-UniRule"/>
</dbReference>
<dbReference type="Proteomes" id="UP000058636">
    <property type="component" value="Unassembled WGS sequence"/>
</dbReference>
<keyword evidence="2 10" id="KW-0963">Cytoplasm</keyword>
<comment type="cofactor">
    <cofactor evidence="1 10">
        <name>FAD</name>
        <dbReference type="ChEBI" id="CHEBI:57692"/>
    </cofactor>
</comment>
<comment type="catalytic activity">
    <reaction evidence="10">
        <text>uridine(54) in tRNA + (6R)-5,10-methylene-5,6,7,8-tetrahydrofolate + NADH + H(+) = 5-methyluridine(54) in tRNA + (6S)-5,6,7,8-tetrahydrofolate + NAD(+)</text>
        <dbReference type="Rhea" id="RHEA:16873"/>
        <dbReference type="Rhea" id="RHEA-COMP:10167"/>
        <dbReference type="Rhea" id="RHEA-COMP:10193"/>
        <dbReference type="ChEBI" id="CHEBI:15378"/>
        <dbReference type="ChEBI" id="CHEBI:15636"/>
        <dbReference type="ChEBI" id="CHEBI:57453"/>
        <dbReference type="ChEBI" id="CHEBI:57540"/>
        <dbReference type="ChEBI" id="CHEBI:57945"/>
        <dbReference type="ChEBI" id="CHEBI:65315"/>
        <dbReference type="ChEBI" id="CHEBI:74447"/>
        <dbReference type="EC" id="2.1.1.74"/>
    </reaction>
</comment>
<feature type="binding site" evidence="10">
    <location>
        <begin position="7"/>
        <end position="12"/>
    </location>
    <ligand>
        <name>FAD</name>
        <dbReference type="ChEBI" id="CHEBI:57692"/>
    </ligand>
</feature>
<dbReference type="EC" id="2.1.1.74" evidence="10"/>
<dbReference type="InterPro" id="IPR040131">
    <property type="entry name" value="MnmG_N"/>
</dbReference>
<keyword evidence="7 10" id="KW-0274">FAD</keyword>
<dbReference type="GO" id="GO:0005829">
    <property type="term" value="C:cytosol"/>
    <property type="evidence" value="ECO:0007669"/>
    <property type="project" value="TreeGrafter"/>
</dbReference>
<keyword evidence="3 10" id="KW-0489">Methyltransferase</keyword>
<comment type="subcellular location">
    <subcellularLocation>
        <location evidence="10">Cytoplasm</location>
    </subcellularLocation>
</comment>
<evidence type="ECO:0000256" key="7">
    <source>
        <dbReference type="ARBA" id="ARBA00022827"/>
    </source>
</evidence>
<gene>
    <name evidence="10" type="primary">trmFO</name>
    <name evidence="12" type="ORF">XD57_1170</name>
</gene>
<name>A0A101EPX0_9THEM</name>
<dbReference type="PANTHER" id="PTHR11806:SF2">
    <property type="entry name" value="METHYLENETETRAHYDROFOLATE--TRNA-(URACIL-5-)-METHYLTRANSFERASE TRMFO"/>
    <property type="match status" value="1"/>
</dbReference>
<comment type="function">
    <text evidence="10">Catalyzes the folate-dependent formation of 5-methyl-uridine at position 54 (M-5-U54) in all tRNAs.</text>
</comment>
<dbReference type="HAMAP" id="MF_01037">
    <property type="entry name" value="TrmFO"/>
    <property type="match status" value="1"/>
</dbReference>
<organism evidence="12 13">
    <name type="scientific">Thermotoga petrophila</name>
    <dbReference type="NCBI Taxonomy" id="93929"/>
    <lineage>
        <taxon>Bacteria</taxon>
        <taxon>Thermotogati</taxon>
        <taxon>Thermotogota</taxon>
        <taxon>Thermotogae</taxon>
        <taxon>Thermotogales</taxon>
        <taxon>Thermotogaceae</taxon>
        <taxon>Thermotoga</taxon>
    </lineage>
</organism>